<dbReference type="Proteomes" id="UP001500274">
    <property type="component" value="Unassembled WGS sequence"/>
</dbReference>
<evidence type="ECO:0000256" key="3">
    <source>
        <dbReference type="ARBA" id="ARBA00023002"/>
    </source>
</evidence>
<dbReference type="CDD" id="cd03529">
    <property type="entry name" value="Rieske_NirD"/>
    <property type="match status" value="1"/>
</dbReference>
<keyword evidence="2" id="KW-0479">Metal-binding</keyword>
<evidence type="ECO:0000256" key="4">
    <source>
        <dbReference type="ARBA" id="ARBA00023004"/>
    </source>
</evidence>
<dbReference type="NCBIfam" id="TIGR02378">
    <property type="entry name" value="nirD_assim_sml"/>
    <property type="match status" value="1"/>
</dbReference>
<keyword evidence="5" id="KW-0411">Iron-sulfur</keyword>
<dbReference type="SUPFAM" id="SSF53800">
    <property type="entry name" value="Chelatase"/>
    <property type="match status" value="1"/>
</dbReference>
<keyword evidence="7" id="KW-0456">Lyase</keyword>
<dbReference type="SUPFAM" id="SSF50022">
    <property type="entry name" value="ISP domain"/>
    <property type="match status" value="1"/>
</dbReference>
<feature type="domain" description="Rieske" evidence="8">
    <location>
        <begin position="21"/>
        <end position="122"/>
    </location>
</feature>
<keyword evidence="4" id="KW-0408">Iron</keyword>
<dbReference type="PROSITE" id="PS51296">
    <property type="entry name" value="RIESKE"/>
    <property type="match status" value="1"/>
</dbReference>
<evidence type="ECO:0000256" key="6">
    <source>
        <dbReference type="ARBA" id="ARBA00023063"/>
    </source>
</evidence>
<dbReference type="InterPro" id="IPR050963">
    <property type="entry name" value="Sirohydro_Cobaltochel/CbiX"/>
</dbReference>
<dbReference type="EMBL" id="BAAARI010000011">
    <property type="protein sequence ID" value="GAA2576669.1"/>
    <property type="molecule type" value="Genomic_DNA"/>
</dbReference>
<evidence type="ECO:0000313" key="10">
    <source>
        <dbReference type="Proteomes" id="UP001500274"/>
    </source>
</evidence>
<dbReference type="Gene3D" id="2.102.10.10">
    <property type="entry name" value="Rieske [2Fe-2S] iron-sulphur domain"/>
    <property type="match status" value="1"/>
</dbReference>
<dbReference type="InterPro" id="IPR036922">
    <property type="entry name" value="Rieske_2Fe-2S_sf"/>
</dbReference>
<dbReference type="Pfam" id="PF13806">
    <property type="entry name" value="Rieske_2"/>
    <property type="match status" value="1"/>
</dbReference>
<dbReference type="Pfam" id="PF01903">
    <property type="entry name" value="CbiX"/>
    <property type="match status" value="2"/>
</dbReference>
<keyword evidence="10" id="KW-1185">Reference proteome</keyword>
<dbReference type="PROSITE" id="PS51300">
    <property type="entry name" value="NIRD"/>
    <property type="match status" value="1"/>
</dbReference>
<keyword evidence="6" id="KW-0534">Nitrate assimilation</keyword>
<dbReference type="InterPro" id="IPR017941">
    <property type="entry name" value="Rieske_2Fe-2S"/>
</dbReference>
<dbReference type="InterPro" id="IPR002762">
    <property type="entry name" value="CbiX-like"/>
</dbReference>
<gene>
    <name evidence="9" type="ORF">GCM10009862_15000</name>
</gene>
<dbReference type="PANTHER" id="PTHR33542:SF5">
    <property type="entry name" value="FERROCHELATASE CHE1"/>
    <property type="match status" value="1"/>
</dbReference>
<name>A0ABN3PAV6_9MICO</name>
<dbReference type="Gene3D" id="3.40.50.1400">
    <property type="match status" value="2"/>
</dbReference>
<evidence type="ECO:0000256" key="7">
    <source>
        <dbReference type="ARBA" id="ARBA00023239"/>
    </source>
</evidence>
<accession>A0ABN3PAV6</accession>
<proteinExistence type="predicted"/>
<protein>
    <recommendedName>
        <fullName evidence="8">Rieske domain-containing protein</fullName>
    </recommendedName>
</protein>
<reference evidence="9 10" key="1">
    <citation type="journal article" date="2019" name="Int. J. Syst. Evol. Microbiol.">
        <title>The Global Catalogue of Microorganisms (GCM) 10K type strain sequencing project: providing services to taxonomists for standard genome sequencing and annotation.</title>
        <authorList>
            <consortium name="The Broad Institute Genomics Platform"/>
            <consortium name="The Broad Institute Genome Sequencing Center for Infectious Disease"/>
            <person name="Wu L."/>
            <person name="Ma J."/>
        </authorList>
    </citation>
    <scope>NUCLEOTIDE SEQUENCE [LARGE SCALE GENOMIC DNA]</scope>
    <source>
        <strain evidence="9 10">JCM 16365</strain>
    </source>
</reference>
<dbReference type="InterPro" id="IPR012748">
    <property type="entry name" value="Rieske-like_NirD"/>
</dbReference>
<comment type="caution">
    <text evidence="9">The sequence shown here is derived from an EMBL/GenBank/DDBJ whole genome shotgun (WGS) entry which is preliminary data.</text>
</comment>
<keyword evidence="3" id="KW-0560">Oxidoreductase</keyword>
<evidence type="ECO:0000256" key="5">
    <source>
        <dbReference type="ARBA" id="ARBA00023014"/>
    </source>
</evidence>
<evidence type="ECO:0000313" key="9">
    <source>
        <dbReference type="EMBL" id="GAA2576669.1"/>
    </source>
</evidence>
<organism evidence="9 10">
    <name type="scientific">Microbacterium binotii</name>
    <dbReference type="NCBI Taxonomy" id="462710"/>
    <lineage>
        <taxon>Bacteria</taxon>
        <taxon>Bacillati</taxon>
        <taxon>Actinomycetota</taxon>
        <taxon>Actinomycetes</taxon>
        <taxon>Micrococcales</taxon>
        <taxon>Microbacteriaceae</taxon>
        <taxon>Microbacterium</taxon>
    </lineage>
</organism>
<sequence>MTLVDSTATAKRDQLRPAVWTRICRRDDLEPLWGEAALVGRSQVAVFRLPDERILAVGNADPVTGASVMSRGLVGSRGTRTTLASPLHKDVYDLETGECLTRPGELRLPVWRVRETKGWVEVAASHSLIAASHGTSDPEGRRAVASLVAAVARARPELAVHESFVDVQEPDVPSVLATQDPHSGAVIVPLLLSAGYHVHVDLAEAASAAGLDARVTGALGPDPRLVTVLMRRLSEAGVVCVDTDTRVVLAAAGSSDARATADCMTTGEALAAALGVPVGVGFVSAAAPRLTDAVAEARAHGGRVVVATYLLAPGYFADLVAASGADIVTAPLLRADEDTPAELVELVSDRFDLAL</sequence>
<keyword evidence="1" id="KW-0001">2Fe-2S</keyword>
<dbReference type="RefSeq" id="WP_344228247.1">
    <property type="nucleotide sequence ID" value="NZ_BAAARI010000011.1"/>
</dbReference>
<dbReference type="PANTHER" id="PTHR33542">
    <property type="entry name" value="SIROHYDROCHLORIN FERROCHELATASE, CHLOROPLASTIC"/>
    <property type="match status" value="1"/>
</dbReference>
<evidence type="ECO:0000256" key="2">
    <source>
        <dbReference type="ARBA" id="ARBA00022723"/>
    </source>
</evidence>
<evidence type="ECO:0000259" key="8">
    <source>
        <dbReference type="PROSITE" id="PS51296"/>
    </source>
</evidence>
<dbReference type="CDD" id="cd03416">
    <property type="entry name" value="CbiX_SirB_N"/>
    <property type="match status" value="1"/>
</dbReference>
<evidence type="ECO:0000256" key="1">
    <source>
        <dbReference type="ARBA" id="ARBA00022714"/>
    </source>
</evidence>